<accession>A0A0F9T2H0</accession>
<dbReference type="EMBL" id="LAZR01000344">
    <property type="protein sequence ID" value="KKN73419.1"/>
    <property type="molecule type" value="Genomic_DNA"/>
</dbReference>
<reference evidence="1" key="1">
    <citation type="journal article" date="2015" name="Nature">
        <title>Complex archaea that bridge the gap between prokaryotes and eukaryotes.</title>
        <authorList>
            <person name="Spang A."/>
            <person name="Saw J.H."/>
            <person name="Jorgensen S.L."/>
            <person name="Zaremba-Niedzwiedzka K."/>
            <person name="Martijn J."/>
            <person name="Lind A.E."/>
            <person name="van Eijk R."/>
            <person name="Schleper C."/>
            <person name="Guy L."/>
            <person name="Ettema T.J."/>
        </authorList>
    </citation>
    <scope>NUCLEOTIDE SEQUENCE</scope>
</reference>
<comment type="caution">
    <text evidence="1">The sequence shown here is derived from an EMBL/GenBank/DDBJ whole genome shotgun (WGS) entry which is preliminary data.</text>
</comment>
<proteinExistence type="predicted"/>
<dbReference type="AlphaFoldDB" id="A0A0F9T2H0"/>
<name>A0A0F9T2H0_9ZZZZ</name>
<organism evidence="1">
    <name type="scientific">marine sediment metagenome</name>
    <dbReference type="NCBI Taxonomy" id="412755"/>
    <lineage>
        <taxon>unclassified sequences</taxon>
        <taxon>metagenomes</taxon>
        <taxon>ecological metagenomes</taxon>
    </lineage>
</organism>
<sequence>MSTVEFDYSIRCRDCGSFGVVMLPRTSKPGKLCAQCLLEAIGELILMSEAEEILTTGSYGSDEQEEEA</sequence>
<gene>
    <name evidence="1" type="ORF">LCGC14_0401220</name>
</gene>
<evidence type="ECO:0000313" key="1">
    <source>
        <dbReference type="EMBL" id="KKN73419.1"/>
    </source>
</evidence>
<protein>
    <submittedName>
        <fullName evidence="1">Uncharacterized protein</fullName>
    </submittedName>
</protein>